<dbReference type="AlphaFoldDB" id="A0A7J8HS86"/>
<evidence type="ECO:0000313" key="2">
    <source>
        <dbReference type="EMBL" id="KAF6474765.1"/>
    </source>
</evidence>
<comment type="caution">
    <text evidence="2">The sequence shown here is derived from an EMBL/GenBank/DDBJ whole genome shotgun (WGS) entry which is preliminary data.</text>
</comment>
<dbReference type="Proteomes" id="UP000593571">
    <property type="component" value="Unassembled WGS sequence"/>
</dbReference>
<name>A0A7J8HS86_ROUAE</name>
<dbReference type="EMBL" id="JACASE010000004">
    <property type="protein sequence ID" value="KAF6474765.1"/>
    <property type="molecule type" value="Genomic_DNA"/>
</dbReference>
<reference evidence="2 3" key="1">
    <citation type="journal article" date="2020" name="Nature">
        <title>Six reference-quality genomes reveal evolution of bat adaptations.</title>
        <authorList>
            <person name="Jebb D."/>
            <person name="Huang Z."/>
            <person name="Pippel M."/>
            <person name="Hughes G.M."/>
            <person name="Lavrichenko K."/>
            <person name="Devanna P."/>
            <person name="Winkler S."/>
            <person name="Jermiin L.S."/>
            <person name="Skirmuntt E.C."/>
            <person name="Katzourakis A."/>
            <person name="Burkitt-Gray L."/>
            <person name="Ray D.A."/>
            <person name="Sullivan K.A.M."/>
            <person name="Roscito J.G."/>
            <person name="Kirilenko B.M."/>
            <person name="Davalos L.M."/>
            <person name="Corthals A.P."/>
            <person name="Power M.L."/>
            <person name="Jones G."/>
            <person name="Ransome R.D."/>
            <person name="Dechmann D.K.N."/>
            <person name="Locatelli A.G."/>
            <person name="Puechmaille S.J."/>
            <person name="Fedrigo O."/>
            <person name="Jarvis E.D."/>
            <person name="Hiller M."/>
            <person name="Vernes S.C."/>
            <person name="Myers E.W."/>
            <person name="Teeling E.C."/>
        </authorList>
    </citation>
    <scope>NUCLEOTIDE SEQUENCE [LARGE SCALE GENOMIC DNA]</scope>
    <source>
        <strain evidence="2">MRouAeg1</strain>
        <tissue evidence="2">Muscle</tissue>
    </source>
</reference>
<feature type="transmembrane region" description="Helical" evidence="1">
    <location>
        <begin position="81"/>
        <end position="104"/>
    </location>
</feature>
<feature type="transmembrane region" description="Helical" evidence="1">
    <location>
        <begin position="7"/>
        <end position="29"/>
    </location>
</feature>
<feature type="transmembrane region" description="Helical" evidence="1">
    <location>
        <begin position="49"/>
        <end position="69"/>
    </location>
</feature>
<evidence type="ECO:0000313" key="3">
    <source>
        <dbReference type="Proteomes" id="UP000593571"/>
    </source>
</evidence>
<keyword evidence="1" id="KW-1133">Transmembrane helix</keyword>
<evidence type="ECO:0000256" key="1">
    <source>
        <dbReference type="SAM" id="Phobius"/>
    </source>
</evidence>
<proteinExistence type="predicted"/>
<organism evidence="2 3">
    <name type="scientific">Rousettus aegyptiacus</name>
    <name type="common">Egyptian fruit bat</name>
    <name type="synonym">Pteropus aegyptiacus</name>
    <dbReference type="NCBI Taxonomy" id="9407"/>
    <lineage>
        <taxon>Eukaryota</taxon>
        <taxon>Metazoa</taxon>
        <taxon>Chordata</taxon>
        <taxon>Craniata</taxon>
        <taxon>Vertebrata</taxon>
        <taxon>Euteleostomi</taxon>
        <taxon>Mammalia</taxon>
        <taxon>Eutheria</taxon>
        <taxon>Laurasiatheria</taxon>
        <taxon>Chiroptera</taxon>
        <taxon>Yinpterochiroptera</taxon>
        <taxon>Pteropodoidea</taxon>
        <taxon>Pteropodidae</taxon>
        <taxon>Rousettinae</taxon>
        <taxon>Rousettus</taxon>
    </lineage>
</organism>
<gene>
    <name evidence="2" type="ORF">HJG63_010925</name>
</gene>
<sequence>MSFHVTIWYLFSPIHSFSFPFALFIFLFTTSSPHSPPPMIFNSFKYNSISLLIHIFLPFCYFLILQILAAKLIFSFYLSKFTILHSFFFLLVRLISLCSCSHLLSTYMDFVLPIILGFAYLCVISYVSS</sequence>
<accession>A0A7J8HS86</accession>
<keyword evidence="1" id="KW-0812">Transmembrane</keyword>
<keyword evidence="3" id="KW-1185">Reference proteome</keyword>
<protein>
    <submittedName>
        <fullName evidence="2">Uncharacterized protein</fullName>
    </submittedName>
</protein>
<feature type="transmembrane region" description="Helical" evidence="1">
    <location>
        <begin position="110"/>
        <end position="128"/>
    </location>
</feature>
<keyword evidence="1" id="KW-0472">Membrane</keyword>